<dbReference type="Pfam" id="PF02770">
    <property type="entry name" value="Acyl-CoA_dh_M"/>
    <property type="match status" value="1"/>
</dbReference>
<dbReference type="FunFam" id="1.20.140.10:FF:000004">
    <property type="entry name" value="Acyl-CoA dehydrogenase FadE25"/>
    <property type="match status" value="1"/>
</dbReference>
<feature type="domain" description="Acyl-CoA dehydrogenase/oxidase N-terminal" evidence="9">
    <location>
        <begin position="7"/>
        <end position="118"/>
    </location>
</feature>
<name>A0A5K7S8A9_9BACT</name>
<dbReference type="InterPro" id="IPR009100">
    <property type="entry name" value="AcylCoA_DH/oxidase_NM_dom_sf"/>
</dbReference>
<dbReference type="InterPro" id="IPR009075">
    <property type="entry name" value="AcylCo_DH/oxidase_C"/>
</dbReference>
<dbReference type="RefSeq" id="WP_318350668.1">
    <property type="nucleotide sequence ID" value="NZ_AP018694.1"/>
</dbReference>
<dbReference type="Gene3D" id="1.10.540.10">
    <property type="entry name" value="Acyl-CoA dehydrogenase/oxidase, N-terminal domain"/>
    <property type="match status" value="1"/>
</dbReference>
<dbReference type="PANTHER" id="PTHR43884:SF12">
    <property type="entry name" value="ISOVALERYL-COA DEHYDROGENASE, MITOCHONDRIAL-RELATED"/>
    <property type="match status" value="1"/>
</dbReference>
<dbReference type="InterPro" id="IPR046373">
    <property type="entry name" value="Acyl-CoA_Oxase/DH_mid-dom_sf"/>
</dbReference>
<feature type="domain" description="Acyl-CoA dehydrogenase/oxidase C-terminal" evidence="7">
    <location>
        <begin position="232"/>
        <end position="382"/>
    </location>
</feature>
<organism evidence="10 11">
    <name type="scientific">Aquipluma nitroreducens</name>
    <dbReference type="NCBI Taxonomy" id="2010828"/>
    <lineage>
        <taxon>Bacteria</taxon>
        <taxon>Pseudomonadati</taxon>
        <taxon>Bacteroidota</taxon>
        <taxon>Bacteroidia</taxon>
        <taxon>Marinilabiliales</taxon>
        <taxon>Prolixibacteraceae</taxon>
        <taxon>Aquipluma</taxon>
    </lineage>
</organism>
<evidence type="ECO:0000256" key="5">
    <source>
        <dbReference type="ARBA" id="ARBA00023002"/>
    </source>
</evidence>
<proteinExistence type="inferred from homology"/>
<reference evidence="10" key="1">
    <citation type="journal article" date="2020" name="Int. J. Syst. Evol. Microbiol.">
        <title>Aquipluma nitroreducens gen. nov. sp. nov., a novel facultatively anaerobic bacterium isolated from a freshwater lake.</title>
        <authorList>
            <person name="Watanabe M."/>
            <person name="Kojima H."/>
            <person name="Fukui M."/>
        </authorList>
    </citation>
    <scope>NUCLEOTIDE SEQUENCE</scope>
    <source>
        <strain evidence="10">MeG22</strain>
    </source>
</reference>
<evidence type="ECO:0000256" key="2">
    <source>
        <dbReference type="ARBA" id="ARBA00009347"/>
    </source>
</evidence>
<dbReference type="AlphaFoldDB" id="A0A5K7S8A9"/>
<sequence length="384" mass="42495">MNALLQEKHHLIRAKVRLFAEAIIKPVIDDFDEKEIFPIELVREMGKIGVLGMTAPVEFGGLGSDYLSYVIAIEEMARVDSSMAATLAAHNSLGVGPIVEFGTQEQKETFLPAFCTGEKLWAFGLTEENAGSDAQGVETTAQISGNEFIVNGSKKYITNGTSEISAGMTTLALTGENDGRKEFTAILIEKEREGFIRETMKSKLVWRAADNGMLYFNNCRVPVKNQLGERGYGFKIMLKTLDSGRLSIAAIGLGLAQGAYEMAKAYAKQRKQFGKSLSEFQVIAFKLADMALKIENARNSLYNACWLKDNGHSFGQQAAMAKLYCAEIAREIADEAVQILGGAGLFKNREWPIERFYRDQRLLQIGEGTSEILRMVISRNILKE</sequence>
<evidence type="ECO:0000313" key="11">
    <source>
        <dbReference type="Proteomes" id="UP001193389"/>
    </source>
</evidence>
<dbReference type="Gene3D" id="2.40.110.10">
    <property type="entry name" value="Butyryl-CoA Dehydrogenase, subunit A, domain 2"/>
    <property type="match status" value="1"/>
</dbReference>
<dbReference type="GO" id="GO:0003995">
    <property type="term" value="F:acyl-CoA dehydrogenase activity"/>
    <property type="evidence" value="ECO:0007669"/>
    <property type="project" value="InterPro"/>
</dbReference>
<dbReference type="Pfam" id="PF02771">
    <property type="entry name" value="Acyl-CoA_dh_N"/>
    <property type="match status" value="1"/>
</dbReference>
<dbReference type="Proteomes" id="UP001193389">
    <property type="component" value="Chromosome"/>
</dbReference>
<dbReference type="InterPro" id="IPR037069">
    <property type="entry name" value="AcylCoA_DH/ox_N_sf"/>
</dbReference>
<evidence type="ECO:0000256" key="3">
    <source>
        <dbReference type="ARBA" id="ARBA00022630"/>
    </source>
</evidence>
<dbReference type="KEGG" id="anf:AQPE_1846"/>
<dbReference type="SUPFAM" id="SSF56645">
    <property type="entry name" value="Acyl-CoA dehydrogenase NM domain-like"/>
    <property type="match status" value="1"/>
</dbReference>
<dbReference type="FunFam" id="1.10.540.10:FF:000002">
    <property type="entry name" value="Acyl-CoA dehydrogenase FadE19"/>
    <property type="match status" value="1"/>
</dbReference>
<keyword evidence="4 6" id="KW-0274">FAD</keyword>
<keyword evidence="3 6" id="KW-0285">Flavoprotein</keyword>
<dbReference type="EMBL" id="AP018694">
    <property type="protein sequence ID" value="BBE17689.1"/>
    <property type="molecule type" value="Genomic_DNA"/>
</dbReference>
<evidence type="ECO:0000259" key="8">
    <source>
        <dbReference type="Pfam" id="PF02770"/>
    </source>
</evidence>
<dbReference type="InterPro" id="IPR006089">
    <property type="entry name" value="Acyl-CoA_DH_CS"/>
</dbReference>
<comment type="cofactor">
    <cofactor evidence="1 6">
        <name>FAD</name>
        <dbReference type="ChEBI" id="CHEBI:57692"/>
    </cofactor>
</comment>
<keyword evidence="5 6" id="KW-0560">Oxidoreductase</keyword>
<accession>A0A5K7S8A9</accession>
<protein>
    <submittedName>
        <fullName evidence="10">Butyryl-CoA dehydrogenase</fullName>
    </submittedName>
</protein>
<dbReference type="InterPro" id="IPR006091">
    <property type="entry name" value="Acyl-CoA_Oxase/DH_mid-dom"/>
</dbReference>
<evidence type="ECO:0000313" key="10">
    <source>
        <dbReference type="EMBL" id="BBE17689.1"/>
    </source>
</evidence>
<evidence type="ECO:0000256" key="6">
    <source>
        <dbReference type="RuleBase" id="RU362125"/>
    </source>
</evidence>
<dbReference type="Gene3D" id="1.20.140.10">
    <property type="entry name" value="Butyryl-CoA Dehydrogenase, subunit A, domain 3"/>
    <property type="match status" value="1"/>
</dbReference>
<keyword evidence="11" id="KW-1185">Reference proteome</keyword>
<feature type="domain" description="Acyl-CoA oxidase/dehydrogenase middle" evidence="8">
    <location>
        <begin position="122"/>
        <end position="219"/>
    </location>
</feature>
<evidence type="ECO:0000256" key="4">
    <source>
        <dbReference type="ARBA" id="ARBA00022827"/>
    </source>
</evidence>
<dbReference type="PIRSF" id="PIRSF016578">
    <property type="entry name" value="HsaA"/>
    <property type="match status" value="1"/>
</dbReference>
<dbReference type="PANTHER" id="PTHR43884">
    <property type="entry name" value="ACYL-COA DEHYDROGENASE"/>
    <property type="match status" value="1"/>
</dbReference>
<dbReference type="SUPFAM" id="SSF47203">
    <property type="entry name" value="Acyl-CoA dehydrogenase C-terminal domain-like"/>
    <property type="match status" value="1"/>
</dbReference>
<gene>
    <name evidence="10" type="ORF">AQPE_1846</name>
</gene>
<evidence type="ECO:0000259" key="9">
    <source>
        <dbReference type="Pfam" id="PF02771"/>
    </source>
</evidence>
<dbReference type="PROSITE" id="PS00072">
    <property type="entry name" value="ACYL_COA_DH_1"/>
    <property type="match status" value="1"/>
</dbReference>
<dbReference type="Pfam" id="PF00441">
    <property type="entry name" value="Acyl-CoA_dh_1"/>
    <property type="match status" value="1"/>
</dbReference>
<dbReference type="InterPro" id="IPR036250">
    <property type="entry name" value="AcylCo_DH-like_C"/>
</dbReference>
<dbReference type="InterPro" id="IPR013786">
    <property type="entry name" value="AcylCoA_DH/ox_N"/>
</dbReference>
<evidence type="ECO:0000259" key="7">
    <source>
        <dbReference type="Pfam" id="PF00441"/>
    </source>
</evidence>
<evidence type="ECO:0000256" key="1">
    <source>
        <dbReference type="ARBA" id="ARBA00001974"/>
    </source>
</evidence>
<dbReference type="GO" id="GO:0050660">
    <property type="term" value="F:flavin adenine dinucleotide binding"/>
    <property type="evidence" value="ECO:0007669"/>
    <property type="project" value="InterPro"/>
</dbReference>
<comment type="similarity">
    <text evidence="2 6">Belongs to the acyl-CoA dehydrogenase family.</text>
</comment>